<dbReference type="PANTHER" id="PTHR13723">
    <property type="entry name" value="ADAMTS A DISINTEGRIN AND METALLOPROTEASE WITH THROMBOSPONDIN MOTIFS PROTEASE"/>
    <property type="match status" value="1"/>
</dbReference>
<dbReference type="Ensembl" id="ENSOANT00000069988.1">
    <property type="protein sequence ID" value="ENSOANP00000044157.1"/>
    <property type="gene ID" value="ENSOANG00000046313.1"/>
</dbReference>
<keyword evidence="2" id="KW-0732">Signal</keyword>
<dbReference type="Gene3D" id="3.40.390.10">
    <property type="entry name" value="Collagenase (Catalytic Domain)"/>
    <property type="match status" value="1"/>
</dbReference>
<feature type="region of interest" description="Disordered" evidence="1">
    <location>
        <begin position="328"/>
        <end position="353"/>
    </location>
</feature>
<dbReference type="AlphaFoldDB" id="A0A6I8NT07"/>
<proteinExistence type="predicted"/>
<feature type="compositionally biased region" description="Basic residues" evidence="1">
    <location>
        <begin position="342"/>
        <end position="353"/>
    </location>
</feature>
<keyword evidence="4" id="KW-1185">Reference proteome</keyword>
<protein>
    <submittedName>
        <fullName evidence="3">Uncharacterized protein</fullName>
    </submittedName>
</protein>
<dbReference type="OMA" id="MGITPRI"/>
<evidence type="ECO:0000313" key="4">
    <source>
        <dbReference type="Proteomes" id="UP000002279"/>
    </source>
</evidence>
<dbReference type="PANTHER" id="PTHR13723:SF38">
    <property type="entry name" value="A DISINTEGRIN AND METALLOPROTEINASE WITH THROMBOSPONDIN MOTIFS 4"/>
    <property type="match status" value="1"/>
</dbReference>
<reference evidence="3" key="2">
    <citation type="submission" date="2025-08" db="UniProtKB">
        <authorList>
            <consortium name="Ensembl"/>
        </authorList>
    </citation>
    <scope>IDENTIFICATION</scope>
    <source>
        <strain evidence="3">Glennie</strain>
    </source>
</reference>
<dbReference type="InterPro" id="IPR050439">
    <property type="entry name" value="ADAMTS_ADAMTS-like"/>
</dbReference>
<organism evidence="3 4">
    <name type="scientific">Ornithorhynchus anatinus</name>
    <name type="common">Duckbill platypus</name>
    <dbReference type="NCBI Taxonomy" id="9258"/>
    <lineage>
        <taxon>Eukaryota</taxon>
        <taxon>Metazoa</taxon>
        <taxon>Chordata</taxon>
        <taxon>Craniata</taxon>
        <taxon>Vertebrata</taxon>
        <taxon>Euteleostomi</taxon>
        <taxon>Mammalia</taxon>
        <taxon>Monotremata</taxon>
        <taxon>Ornithorhynchidae</taxon>
        <taxon>Ornithorhynchus</taxon>
    </lineage>
</organism>
<dbReference type="Proteomes" id="UP000002279">
    <property type="component" value="Chromosome X5"/>
</dbReference>
<dbReference type="InterPro" id="IPR024079">
    <property type="entry name" value="MetalloPept_cat_dom_sf"/>
</dbReference>
<dbReference type="SUPFAM" id="SSF55486">
    <property type="entry name" value="Metalloproteases ('zincins'), catalytic domain"/>
    <property type="match status" value="1"/>
</dbReference>
<feature type="chain" id="PRO_5026360689" evidence="2">
    <location>
        <begin position="29"/>
        <end position="353"/>
    </location>
</feature>
<evidence type="ECO:0000256" key="1">
    <source>
        <dbReference type="SAM" id="MobiDB-lite"/>
    </source>
</evidence>
<accession>A0A6I8NT07</accession>
<feature type="compositionally biased region" description="Gly residues" evidence="1">
    <location>
        <begin position="170"/>
        <end position="180"/>
    </location>
</feature>
<evidence type="ECO:0000313" key="3">
    <source>
        <dbReference type="Ensembl" id="ENSOANP00000044157.1"/>
    </source>
</evidence>
<reference evidence="3" key="3">
    <citation type="submission" date="2025-09" db="UniProtKB">
        <authorList>
            <consortium name="Ensembl"/>
        </authorList>
    </citation>
    <scope>IDENTIFICATION</scope>
    <source>
        <strain evidence="3">Glennie</strain>
    </source>
</reference>
<feature type="region of interest" description="Disordered" evidence="1">
    <location>
        <begin position="170"/>
        <end position="212"/>
    </location>
</feature>
<name>A0A6I8NT07_ORNAN</name>
<reference evidence="3 4" key="1">
    <citation type="journal article" date="2008" name="Nature">
        <title>Genome analysis of the platypus reveals unique signatures of evolution.</title>
        <authorList>
            <person name="Warren W.C."/>
            <person name="Hillier L.W."/>
            <person name="Marshall Graves J.A."/>
            <person name="Birney E."/>
            <person name="Ponting C.P."/>
            <person name="Grutzner F."/>
            <person name="Belov K."/>
            <person name="Miller W."/>
            <person name="Clarke L."/>
            <person name="Chinwalla A.T."/>
            <person name="Yang S.P."/>
            <person name="Heger A."/>
            <person name="Locke D.P."/>
            <person name="Miethke P."/>
            <person name="Waters P.D."/>
            <person name="Veyrunes F."/>
            <person name="Fulton L."/>
            <person name="Fulton B."/>
            <person name="Graves T."/>
            <person name="Wallis J."/>
            <person name="Puente X.S."/>
            <person name="Lopez-Otin C."/>
            <person name="Ordonez G.R."/>
            <person name="Eichler E.E."/>
            <person name="Chen L."/>
            <person name="Cheng Z."/>
            <person name="Deakin J.E."/>
            <person name="Alsop A."/>
            <person name="Thompson K."/>
            <person name="Kirby P."/>
            <person name="Papenfuss A.T."/>
            <person name="Wakefield M.J."/>
            <person name="Olender T."/>
            <person name="Lancet D."/>
            <person name="Huttley G.A."/>
            <person name="Smit A.F."/>
            <person name="Pask A."/>
            <person name="Temple-Smith P."/>
            <person name="Batzer M.A."/>
            <person name="Walker J.A."/>
            <person name="Konkel M.K."/>
            <person name="Harris R.S."/>
            <person name="Whittington C.M."/>
            <person name="Wong E.S."/>
            <person name="Gemmell N.J."/>
            <person name="Buschiazzo E."/>
            <person name="Vargas Jentzsch I.M."/>
            <person name="Merkel A."/>
            <person name="Schmitz J."/>
            <person name="Zemann A."/>
            <person name="Churakov G."/>
            <person name="Kriegs J.O."/>
            <person name="Brosius J."/>
            <person name="Murchison E.P."/>
            <person name="Sachidanandam R."/>
            <person name="Smith C."/>
            <person name="Hannon G.J."/>
            <person name="Tsend-Ayush E."/>
            <person name="McMillan D."/>
            <person name="Attenborough R."/>
            <person name="Rens W."/>
            <person name="Ferguson-Smith M."/>
            <person name="Lefevre C.M."/>
            <person name="Sharp J.A."/>
            <person name="Nicholas K.R."/>
            <person name="Ray D.A."/>
            <person name="Kube M."/>
            <person name="Reinhardt R."/>
            <person name="Pringle T.H."/>
            <person name="Taylor J."/>
            <person name="Jones R.C."/>
            <person name="Nixon B."/>
            <person name="Dacheux J.L."/>
            <person name="Niwa H."/>
            <person name="Sekita Y."/>
            <person name="Huang X."/>
            <person name="Stark A."/>
            <person name="Kheradpour P."/>
            <person name="Kellis M."/>
            <person name="Flicek P."/>
            <person name="Chen Y."/>
            <person name="Webber C."/>
            <person name="Hardison R."/>
            <person name="Nelson J."/>
            <person name="Hallsworth-Pepin K."/>
            <person name="Delehaunty K."/>
            <person name="Markovic C."/>
            <person name="Minx P."/>
            <person name="Feng Y."/>
            <person name="Kremitzki C."/>
            <person name="Mitreva M."/>
            <person name="Glasscock J."/>
            <person name="Wylie T."/>
            <person name="Wohldmann P."/>
            <person name="Thiru P."/>
            <person name="Nhan M.N."/>
            <person name="Pohl C.S."/>
            <person name="Smith S.M."/>
            <person name="Hou S."/>
            <person name="Nefedov M."/>
            <person name="de Jong P.J."/>
            <person name="Renfree M.B."/>
            <person name="Mardis E.R."/>
            <person name="Wilson R.K."/>
        </authorList>
    </citation>
    <scope>NUCLEOTIDE SEQUENCE [LARGE SCALE GENOMIC DNA]</scope>
    <source>
        <strain evidence="3 4">Glennie</strain>
    </source>
</reference>
<dbReference type="Bgee" id="ENSOANG00000046313">
    <property type="expression patterns" value="Expressed in brain and 7 other cell types or tissues"/>
</dbReference>
<dbReference type="GO" id="GO:0008237">
    <property type="term" value="F:metallopeptidase activity"/>
    <property type="evidence" value="ECO:0007669"/>
    <property type="project" value="InterPro"/>
</dbReference>
<dbReference type="GeneTree" id="ENSGT00940000160966"/>
<sequence length="353" mass="37024">MFPAGVTPGRTTLLLLLLLLLLLPPSSSSTSSRSPAPTPTLLLLLLATRPPPARPARPGEEEIVFLRRINGSLPPGPDSPGPLLFRLPAFGETLELALERDPGVRAEGLTVQYLGRAPPALDGPEPGSYLTGSVNGDPESVAALHWDGGSGLLGVLQYRGAELHLRPLDGGGPNSAGGAGAHVLSRRSPSRSGGTMCSVGGRLGGPGPAPRRTKRFASVNRFVETLVVADDKMAAFHGEGLKRYLLTVMAAAAKAFRHPSLRNPVSLVVTRLVVLGPGEEGPPVGPNAAETLRAFCAWQRGLNPPEDSDPDHFDVAILFTRQVWAGPGPRAVRGAEPGRGLRPPRHGARHGPR</sequence>
<feature type="signal peptide" evidence="2">
    <location>
        <begin position="1"/>
        <end position="28"/>
    </location>
</feature>
<evidence type="ECO:0000256" key="2">
    <source>
        <dbReference type="SAM" id="SignalP"/>
    </source>
</evidence>
<dbReference type="InParanoid" id="A0A6I8NT07"/>